<keyword evidence="3" id="KW-0804">Transcription</keyword>
<evidence type="ECO:0000313" key="7">
    <source>
        <dbReference type="Proteomes" id="UP000284908"/>
    </source>
</evidence>
<feature type="domain" description="HTH cro/C1-type" evidence="5">
    <location>
        <begin position="3"/>
        <end position="36"/>
    </location>
</feature>
<dbReference type="InterPro" id="IPR001387">
    <property type="entry name" value="Cro/C1-type_HTH"/>
</dbReference>
<dbReference type="InterPro" id="IPR046335">
    <property type="entry name" value="LacI/GalR-like_sensor"/>
</dbReference>
<dbReference type="SUPFAM" id="SSF47413">
    <property type="entry name" value="lambda repressor-like DNA-binding domains"/>
    <property type="match status" value="1"/>
</dbReference>
<dbReference type="GO" id="GO:0000976">
    <property type="term" value="F:transcription cis-regulatory region binding"/>
    <property type="evidence" value="ECO:0007669"/>
    <property type="project" value="TreeGrafter"/>
</dbReference>
<dbReference type="EMBL" id="RAHH01000023">
    <property type="protein sequence ID" value="RJT41207.1"/>
    <property type="molecule type" value="Genomic_DNA"/>
</dbReference>
<evidence type="ECO:0000259" key="5">
    <source>
        <dbReference type="PROSITE" id="PS50943"/>
    </source>
</evidence>
<evidence type="ECO:0000256" key="3">
    <source>
        <dbReference type="ARBA" id="ARBA00023163"/>
    </source>
</evidence>
<dbReference type="Gene3D" id="3.40.50.2300">
    <property type="match status" value="2"/>
</dbReference>
<organism evidence="6 7">
    <name type="scientific">Rahnella woolbedingensis</name>
    <dbReference type="NCBI Taxonomy" id="1510574"/>
    <lineage>
        <taxon>Bacteria</taxon>
        <taxon>Pseudomonadati</taxon>
        <taxon>Pseudomonadota</taxon>
        <taxon>Gammaproteobacteria</taxon>
        <taxon>Enterobacterales</taxon>
        <taxon>Yersiniaceae</taxon>
        <taxon>Rahnella</taxon>
    </lineage>
</organism>
<dbReference type="PROSITE" id="PS00356">
    <property type="entry name" value="HTH_LACI_1"/>
    <property type="match status" value="1"/>
</dbReference>
<dbReference type="GO" id="GO:0003700">
    <property type="term" value="F:DNA-binding transcription factor activity"/>
    <property type="evidence" value="ECO:0007669"/>
    <property type="project" value="TreeGrafter"/>
</dbReference>
<dbReference type="OrthoDB" id="5681588at2"/>
<evidence type="ECO:0000256" key="2">
    <source>
        <dbReference type="ARBA" id="ARBA00023125"/>
    </source>
</evidence>
<dbReference type="SMART" id="SM00354">
    <property type="entry name" value="HTH_LACI"/>
    <property type="match status" value="1"/>
</dbReference>
<dbReference type="InterPro" id="IPR028082">
    <property type="entry name" value="Peripla_BP_I"/>
</dbReference>
<evidence type="ECO:0000256" key="1">
    <source>
        <dbReference type="ARBA" id="ARBA00023015"/>
    </source>
</evidence>
<dbReference type="InterPro" id="IPR000843">
    <property type="entry name" value="HTH_LacI"/>
</dbReference>
<dbReference type="PANTHER" id="PTHR30146:SF145">
    <property type="entry name" value="RIBOSE OPERON REPRESSOR"/>
    <property type="match status" value="1"/>
</dbReference>
<keyword evidence="7" id="KW-1185">Reference proteome</keyword>
<accession>A0A419N5R8</accession>
<reference evidence="6 7" key="1">
    <citation type="submission" date="2018-09" db="EMBL/GenBank/DDBJ databases">
        <authorList>
            <person name="Le Fleche-Mateos A."/>
        </authorList>
    </citation>
    <scope>NUCLEOTIDE SEQUENCE [LARGE SCALE GENOMIC DNA]</scope>
    <source>
        <strain evidence="6 7">DSM 27399</strain>
    </source>
</reference>
<dbReference type="CDD" id="cd06288">
    <property type="entry name" value="PBP1_sucrose_transcription_regulator"/>
    <property type="match status" value="1"/>
</dbReference>
<dbReference type="PANTHER" id="PTHR30146">
    <property type="entry name" value="LACI-RELATED TRANSCRIPTIONAL REPRESSOR"/>
    <property type="match status" value="1"/>
</dbReference>
<dbReference type="SUPFAM" id="SSF53822">
    <property type="entry name" value="Periplasmic binding protein-like I"/>
    <property type="match status" value="1"/>
</dbReference>
<dbReference type="Pfam" id="PF13377">
    <property type="entry name" value="Peripla_BP_3"/>
    <property type="match status" value="1"/>
</dbReference>
<keyword evidence="1" id="KW-0805">Transcription regulation</keyword>
<name>A0A419N5R8_9GAMM</name>
<dbReference type="PRINTS" id="PR00036">
    <property type="entry name" value="HTHLACI"/>
</dbReference>
<evidence type="ECO:0000313" key="6">
    <source>
        <dbReference type="EMBL" id="RJT41207.1"/>
    </source>
</evidence>
<dbReference type="PROSITE" id="PS50932">
    <property type="entry name" value="HTH_LACI_2"/>
    <property type="match status" value="1"/>
</dbReference>
<dbReference type="InterPro" id="IPR010982">
    <property type="entry name" value="Lambda_DNA-bd_dom_sf"/>
</dbReference>
<dbReference type="CDD" id="cd01392">
    <property type="entry name" value="HTH_LacI"/>
    <property type="match status" value="1"/>
</dbReference>
<sequence>MEKKNKVTMSDIAREAGVSQATVSLILNNSRSVKLSEETRQRVFSTALSLGYKKMPAPHNDSGQEEIALLVNAMPSYDPFVDALSEAREAAWRNDTLLTVYDYGDDAELAVRIIAQLNQRRCAGIIIASPITQSIDFSPFANQTQLPVVLLNVYDRAFPLLPTFLPDDRANALQITRHLIDHGATRIAHIMGDNWMEACEMRLEGYREALMQAGMPQDDQLVQATNWSLNETYRATLDLMKLPEPPDAIFCSSDWMTIGCYQALTELHLRIPQDVLVAGYDDQRIADQMTPKLTSVQLPYYELGRMAVEYLCSGEDAATRVIMAGKLKVRSSTAG</sequence>
<keyword evidence="2" id="KW-0238">DNA-binding</keyword>
<dbReference type="PROSITE" id="PS50943">
    <property type="entry name" value="HTH_CROC1"/>
    <property type="match status" value="1"/>
</dbReference>
<dbReference type="RefSeq" id="WP_120134156.1">
    <property type="nucleotide sequence ID" value="NZ_RAHH01000023.1"/>
</dbReference>
<gene>
    <name evidence="6" type="ORF">D6C13_18090</name>
</gene>
<dbReference type="Gene3D" id="1.10.260.40">
    <property type="entry name" value="lambda repressor-like DNA-binding domains"/>
    <property type="match status" value="1"/>
</dbReference>
<dbReference type="Proteomes" id="UP000284908">
    <property type="component" value="Unassembled WGS sequence"/>
</dbReference>
<evidence type="ECO:0000259" key="4">
    <source>
        <dbReference type="PROSITE" id="PS50932"/>
    </source>
</evidence>
<protein>
    <submittedName>
        <fullName evidence="6">LacI family transcriptional regulator</fullName>
    </submittedName>
</protein>
<proteinExistence type="predicted"/>
<feature type="domain" description="HTH lacI-type" evidence="4">
    <location>
        <begin position="7"/>
        <end position="63"/>
    </location>
</feature>
<dbReference type="AlphaFoldDB" id="A0A419N5R8"/>
<dbReference type="Pfam" id="PF00356">
    <property type="entry name" value="LacI"/>
    <property type="match status" value="1"/>
</dbReference>
<comment type="caution">
    <text evidence="6">The sequence shown here is derived from an EMBL/GenBank/DDBJ whole genome shotgun (WGS) entry which is preliminary data.</text>
</comment>